<dbReference type="KEGG" id="lcc:B488_07170"/>
<dbReference type="RefSeq" id="WP_015273136.1">
    <property type="nucleotide sequence ID" value="NC_019907.1"/>
</dbReference>
<dbReference type="STRING" id="1215343.B488_07170"/>
<dbReference type="EC" id="2.4.1.129" evidence="6"/>
<dbReference type="PANTHER" id="PTHR30627:SF1">
    <property type="entry name" value="PEPTIDOGLYCAN D,D-TRANSPEPTIDASE FTSI"/>
    <property type="match status" value="1"/>
</dbReference>
<dbReference type="Proteomes" id="UP000010799">
    <property type="component" value="Chromosome"/>
</dbReference>
<feature type="domain" description="Penicillin-binding protein dimerisation" evidence="5">
    <location>
        <begin position="37"/>
        <end position="150"/>
    </location>
</feature>
<dbReference type="Gene3D" id="3.30.450.330">
    <property type="match status" value="1"/>
</dbReference>
<keyword evidence="6" id="KW-0808">Transferase</keyword>
<dbReference type="InterPro" id="IPR001460">
    <property type="entry name" value="PCN-bd_Tpept"/>
</dbReference>
<evidence type="ECO:0000256" key="3">
    <source>
        <dbReference type="ARBA" id="ARBA00023136"/>
    </source>
</evidence>
<name>L0ET49_LIBCB</name>
<dbReference type="PATRIC" id="fig|1215343.11.peg.739"/>
<evidence type="ECO:0000313" key="6">
    <source>
        <dbReference type="EMBL" id="AGA64709.1"/>
    </source>
</evidence>
<dbReference type="InterPro" id="IPR005311">
    <property type="entry name" value="PBP_dimer"/>
</dbReference>
<dbReference type="InterPro" id="IPR036138">
    <property type="entry name" value="PBP_dimer_sf"/>
</dbReference>
<dbReference type="Pfam" id="PF03717">
    <property type="entry name" value="PBP_dimer"/>
    <property type="match status" value="1"/>
</dbReference>
<keyword evidence="2" id="KW-0378">Hydrolase</keyword>
<dbReference type="GO" id="GO:0005886">
    <property type="term" value="C:plasma membrane"/>
    <property type="evidence" value="ECO:0007669"/>
    <property type="project" value="TreeGrafter"/>
</dbReference>
<dbReference type="GO" id="GO:0016757">
    <property type="term" value="F:glycosyltransferase activity"/>
    <property type="evidence" value="ECO:0007669"/>
    <property type="project" value="UniProtKB-KW"/>
</dbReference>
<gene>
    <name evidence="6" type="ordered locus">B488_07170</name>
</gene>
<dbReference type="GO" id="GO:0071555">
    <property type="term" value="P:cell wall organization"/>
    <property type="evidence" value="ECO:0007669"/>
    <property type="project" value="TreeGrafter"/>
</dbReference>
<dbReference type="SUPFAM" id="SSF56519">
    <property type="entry name" value="Penicillin binding protein dimerisation domain"/>
    <property type="match status" value="1"/>
</dbReference>
<keyword evidence="7" id="KW-1185">Reference proteome</keyword>
<reference evidence="6 7" key="1">
    <citation type="journal article" date="2012" name="Stand. Genomic Sci.">
        <title>Complete genome sequence of Liberibacter crescens BT-1.</title>
        <authorList>
            <person name="Leonard M.T."/>
            <person name="Fagen J.R."/>
            <person name="Davis-Richardson A.G."/>
            <person name="Davis M.J."/>
            <person name="Triplett E.W."/>
        </authorList>
    </citation>
    <scope>NUCLEOTIDE SEQUENCE [LARGE SCALE GENOMIC DNA]</scope>
    <source>
        <strain evidence="6 7">BT-1</strain>
    </source>
</reference>
<protein>
    <submittedName>
        <fullName evidence="6">Cell division protein FtsI</fullName>
        <ecNumber evidence="6">2.4.1.129</ecNumber>
    </submittedName>
</protein>
<keyword evidence="3" id="KW-0472">Membrane</keyword>
<evidence type="ECO:0000259" key="5">
    <source>
        <dbReference type="Pfam" id="PF03717"/>
    </source>
</evidence>
<proteinExistence type="predicted"/>
<feature type="domain" description="Penicillin-binding protein transpeptidase" evidence="4">
    <location>
        <begin position="211"/>
        <end position="495"/>
    </location>
</feature>
<keyword evidence="2" id="KW-0645">Protease</keyword>
<dbReference type="Gene3D" id="3.90.1310.10">
    <property type="entry name" value="Penicillin-binding protein 2a (Domain 2)"/>
    <property type="match status" value="1"/>
</dbReference>
<keyword evidence="6" id="KW-0132">Cell division</keyword>
<dbReference type="GO" id="GO:0004180">
    <property type="term" value="F:carboxypeptidase activity"/>
    <property type="evidence" value="ECO:0007669"/>
    <property type="project" value="UniProtKB-KW"/>
</dbReference>
<dbReference type="SUPFAM" id="SSF56601">
    <property type="entry name" value="beta-lactamase/transpeptidase-like"/>
    <property type="match status" value="1"/>
</dbReference>
<dbReference type="EMBL" id="CP003789">
    <property type="protein sequence ID" value="AGA64709.1"/>
    <property type="molecule type" value="Genomic_DNA"/>
</dbReference>
<sequence length="533" mass="58727">MLSFVLLYMVVNIKLIRYGFLHPEDVFAAARPSEWKSASRPDILDRNGEILATDIHTVSLYADPYTIIDPDEAVEKLATVLPDLDIKGIYRKLSSKSLRFQWLRRQLTPKQQSQIIALGIPGLRFRPEKRRFYPGGSIVSHVVGYVNVDNQGITGIEKFIDMNGLSDLSAAGLVEDHALEPVKLSIDLRVQSIVHELLVESYKKYNAEATGAVVLDVRSGEVLAMVSIPDYDPNHPGDGREDGWLNRISNGTFEMGSTFKAFTIAMGLDSGVIGMDDTVDVRYPIKINGFSIRDFHSKDRILTIPEIFQYSSNIGAAKIADSVGVDQHKEFLNKLGLLSRLNTELPEIKTPSQPSEWKKINSLTIAFGHGIATTPLQTAVAAAALVNGGYLIPPTFMLRNREEAAHNAQRVIKKSTCDDVRFLLRWNAINGSGKKALVSGFDVGGKTGTAQKVINGHYSRNLNFNSFLAVFPVNDPQYVVLVFIDSAKNKDMKSLTAGTNAVPLAGEIIRRSAAILGVKPNFEEENGKLLVGY</sequence>
<dbReference type="GO" id="GO:0051301">
    <property type="term" value="P:cell division"/>
    <property type="evidence" value="ECO:0007669"/>
    <property type="project" value="UniProtKB-KW"/>
</dbReference>
<dbReference type="HOGENOM" id="CLU_009289_6_2_5"/>
<evidence type="ECO:0000259" key="4">
    <source>
        <dbReference type="Pfam" id="PF00905"/>
    </source>
</evidence>
<keyword evidence="6" id="KW-0131">Cell cycle</keyword>
<evidence type="ECO:0000256" key="1">
    <source>
        <dbReference type="ARBA" id="ARBA00004370"/>
    </source>
</evidence>
<dbReference type="eggNOG" id="COG0768">
    <property type="taxonomic scope" value="Bacteria"/>
</dbReference>
<dbReference type="InterPro" id="IPR012338">
    <property type="entry name" value="Beta-lactam/transpept-like"/>
</dbReference>
<dbReference type="AlphaFoldDB" id="L0ET49"/>
<keyword evidence="2" id="KW-0121">Carboxypeptidase</keyword>
<evidence type="ECO:0000313" key="7">
    <source>
        <dbReference type="Proteomes" id="UP000010799"/>
    </source>
</evidence>
<organism evidence="6 7">
    <name type="scientific">Liberibacter crescens (strain BT-1)</name>
    <dbReference type="NCBI Taxonomy" id="1215343"/>
    <lineage>
        <taxon>Bacteria</taxon>
        <taxon>Pseudomonadati</taxon>
        <taxon>Pseudomonadota</taxon>
        <taxon>Alphaproteobacteria</taxon>
        <taxon>Hyphomicrobiales</taxon>
        <taxon>Rhizobiaceae</taxon>
        <taxon>Liberibacter</taxon>
    </lineage>
</organism>
<keyword evidence="6" id="KW-0328">Glycosyltransferase</keyword>
<comment type="subcellular location">
    <subcellularLocation>
        <location evidence="1">Membrane</location>
    </subcellularLocation>
</comment>
<dbReference type="Gene3D" id="3.40.710.10">
    <property type="entry name" value="DD-peptidase/beta-lactamase superfamily"/>
    <property type="match status" value="1"/>
</dbReference>
<dbReference type="PANTHER" id="PTHR30627">
    <property type="entry name" value="PEPTIDOGLYCAN D,D-TRANSPEPTIDASE"/>
    <property type="match status" value="1"/>
</dbReference>
<accession>L0ET49</accession>
<dbReference type="Pfam" id="PF00905">
    <property type="entry name" value="Transpeptidase"/>
    <property type="match status" value="1"/>
</dbReference>
<dbReference type="InterPro" id="IPR050515">
    <property type="entry name" value="Beta-lactam/transpept"/>
</dbReference>
<evidence type="ECO:0000256" key="2">
    <source>
        <dbReference type="ARBA" id="ARBA00022645"/>
    </source>
</evidence>
<dbReference type="GO" id="GO:0008658">
    <property type="term" value="F:penicillin binding"/>
    <property type="evidence" value="ECO:0007669"/>
    <property type="project" value="InterPro"/>
</dbReference>